<organism evidence="1 2">
    <name type="scientific">Parnassius mnemosyne</name>
    <name type="common">clouded apollo</name>
    <dbReference type="NCBI Taxonomy" id="213953"/>
    <lineage>
        <taxon>Eukaryota</taxon>
        <taxon>Metazoa</taxon>
        <taxon>Ecdysozoa</taxon>
        <taxon>Arthropoda</taxon>
        <taxon>Hexapoda</taxon>
        <taxon>Insecta</taxon>
        <taxon>Pterygota</taxon>
        <taxon>Neoptera</taxon>
        <taxon>Endopterygota</taxon>
        <taxon>Lepidoptera</taxon>
        <taxon>Glossata</taxon>
        <taxon>Ditrysia</taxon>
        <taxon>Papilionoidea</taxon>
        <taxon>Papilionidae</taxon>
        <taxon>Parnassiinae</taxon>
        <taxon>Parnassini</taxon>
        <taxon>Parnassius</taxon>
        <taxon>Driopa</taxon>
    </lineage>
</organism>
<dbReference type="EMBL" id="CAVLGL010000046">
    <property type="protein sequence ID" value="CAK1583093.1"/>
    <property type="molecule type" value="Genomic_DNA"/>
</dbReference>
<evidence type="ECO:0008006" key="3">
    <source>
        <dbReference type="Google" id="ProtNLM"/>
    </source>
</evidence>
<reference evidence="1 2" key="1">
    <citation type="submission" date="2023-11" db="EMBL/GenBank/DDBJ databases">
        <authorList>
            <person name="Hedman E."/>
            <person name="Englund M."/>
            <person name="Stromberg M."/>
            <person name="Nyberg Akerstrom W."/>
            <person name="Nylinder S."/>
            <person name="Jareborg N."/>
            <person name="Kallberg Y."/>
            <person name="Kronander E."/>
        </authorList>
    </citation>
    <scope>NUCLEOTIDE SEQUENCE [LARGE SCALE GENOMIC DNA]</scope>
</reference>
<dbReference type="Proteomes" id="UP001314205">
    <property type="component" value="Unassembled WGS sequence"/>
</dbReference>
<evidence type="ECO:0000313" key="2">
    <source>
        <dbReference type="Proteomes" id="UP001314205"/>
    </source>
</evidence>
<name>A0AAV1KJ86_9NEOP</name>
<dbReference type="SUPFAM" id="SSF56672">
    <property type="entry name" value="DNA/RNA polymerases"/>
    <property type="match status" value="1"/>
</dbReference>
<comment type="caution">
    <text evidence="1">The sequence shown here is derived from an EMBL/GenBank/DDBJ whole genome shotgun (WGS) entry which is preliminary data.</text>
</comment>
<keyword evidence="2" id="KW-1185">Reference proteome</keyword>
<dbReference type="AlphaFoldDB" id="A0AAV1KJ86"/>
<gene>
    <name evidence="1" type="ORF">PARMNEM_LOCUS4536</name>
</gene>
<proteinExistence type="predicted"/>
<dbReference type="PANTHER" id="PTHR19446">
    <property type="entry name" value="REVERSE TRANSCRIPTASES"/>
    <property type="match status" value="1"/>
</dbReference>
<sequence>MKKSRLKFKTPICTLKNQSVTNDYLEKLEKHLKSIQLEETYTVQTLYNNLENCLLESMKTDKQVEKRKLYNILTEETLSLIKQRHKLQNLKHKSREDKIKLSYIYKITNKNIRKDYKRHRLKTIEEYVMTSGSCKRAYKELRSHKTWIPSLLENSSPSNNRENILKIATKFYQNLYDQKDLGNFETINFYSQNQTNIDWNDTEIDKEIKRLKSDKSPGPDGIPNEALKLARTLLTPVITYLFNIINKEQRVPEQWTKSNIVLLYKKGDPKDIGNYRPISLLPSLYKLFSQCILSRISAKIDRNQPIEQAGFRRGYSTVHHIQALENIIEKYKEFQKPIWPIGAEGEQHRRHLL</sequence>
<dbReference type="InterPro" id="IPR043502">
    <property type="entry name" value="DNA/RNA_pol_sf"/>
</dbReference>
<protein>
    <recommendedName>
        <fullName evidence="3">Reverse transcriptase domain-containing protein</fullName>
    </recommendedName>
</protein>
<accession>A0AAV1KJ86</accession>
<evidence type="ECO:0000313" key="1">
    <source>
        <dbReference type="EMBL" id="CAK1583093.1"/>
    </source>
</evidence>
<dbReference type="GO" id="GO:0071897">
    <property type="term" value="P:DNA biosynthetic process"/>
    <property type="evidence" value="ECO:0007669"/>
    <property type="project" value="UniProtKB-ARBA"/>
</dbReference>